<sequence>MAWCGRLGGKSDNSHSSSSSGGSNGGTPESGIHSAQANRYASAKKYSNDKSKNKNQNQEKAKVKHKEQHIGALVVIHQPNECEQGSRREQKRIAQQRSSSQVSITAAAPSLAAFQWTVGLPAGIVGARRVRLQMYNNKTNKRCVLCAALCV</sequence>
<dbReference type="AlphaFoldDB" id="A0A034WTQ5"/>
<organism evidence="2">
    <name type="scientific">Bactrocera dorsalis</name>
    <name type="common">Oriental fruit fly</name>
    <name type="synonym">Dacus dorsalis</name>
    <dbReference type="NCBI Taxonomy" id="27457"/>
    <lineage>
        <taxon>Eukaryota</taxon>
        <taxon>Metazoa</taxon>
        <taxon>Ecdysozoa</taxon>
        <taxon>Arthropoda</taxon>
        <taxon>Hexapoda</taxon>
        <taxon>Insecta</taxon>
        <taxon>Pterygota</taxon>
        <taxon>Neoptera</taxon>
        <taxon>Endopterygota</taxon>
        <taxon>Diptera</taxon>
        <taxon>Brachycera</taxon>
        <taxon>Muscomorpha</taxon>
        <taxon>Tephritoidea</taxon>
        <taxon>Tephritidae</taxon>
        <taxon>Bactrocera</taxon>
        <taxon>Bactrocera</taxon>
    </lineage>
</organism>
<evidence type="ECO:0000313" key="2">
    <source>
        <dbReference type="EMBL" id="JAC57580.1"/>
    </source>
</evidence>
<accession>A0A034WTQ5</accession>
<name>A0A034WTQ5_BACDO</name>
<dbReference type="EMBL" id="GAKP01001372">
    <property type="protein sequence ID" value="JAC57580.1"/>
    <property type="molecule type" value="Transcribed_RNA"/>
</dbReference>
<feature type="compositionally biased region" description="Low complexity" evidence="1">
    <location>
        <begin position="10"/>
        <end position="31"/>
    </location>
</feature>
<feature type="region of interest" description="Disordered" evidence="1">
    <location>
        <begin position="1"/>
        <end position="67"/>
    </location>
</feature>
<feature type="region of interest" description="Disordered" evidence="1">
    <location>
        <begin position="80"/>
        <end position="99"/>
    </location>
</feature>
<feature type="compositionally biased region" description="Basic and acidic residues" evidence="1">
    <location>
        <begin position="46"/>
        <end position="61"/>
    </location>
</feature>
<reference evidence="2" key="1">
    <citation type="journal article" date="2014" name="BMC Genomics">
        <title>Characterizing the developmental transcriptome of the oriental fruit fly, Bactrocera dorsalis (Diptera: Tephritidae) through comparative genomic analysis with Drosophila melanogaster utilizing modENCODE datasets.</title>
        <authorList>
            <person name="Geib S.M."/>
            <person name="Calla B."/>
            <person name="Hall B."/>
            <person name="Hou S."/>
            <person name="Manoukis N.C."/>
        </authorList>
    </citation>
    <scope>NUCLEOTIDE SEQUENCE</scope>
    <source>
        <strain evidence="2">Punador</strain>
    </source>
</reference>
<proteinExistence type="predicted"/>
<evidence type="ECO:0000256" key="1">
    <source>
        <dbReference type="SAM" id="MobiDB-lite"/>
    </source>
</evidence>
<protein>
    <submittedName>
        <fullName evidence="2">Uncharacterized protein</fullName>
    </submittedName>
</protein>